<dbReference type="InterPro" id="IPR011712">
    <property type="entry name" value="Sig_transdc_His_kin_sub3_dim/P"/>
</dbReference>
<keyword evidence="8" id="KW-0902">Two-component regulatory system</keyword>
<evidence type="ECO:0000256" key="9">
    <source>
        <dbReference type="SAM" id="MobiDB-lite"/>
    </source>
</evidence>
<comment type="caution">
    <text evidence="13">The sequence shown here is derived from an EMBL/GenBank/DDBJ whole genome shotgun (WGS) entry which is preliminary data.</text>
</comment>
<feature type="domain" description="Signal transduction histidine kinase subgroup 3 dimerisation and phosphoacceptor" evidence="12">
    <location>
        <begin position="162"/>
        <end position="225"/>
    </location>
</feature>
<comment type="catalytic activity">
    <reaction evidence="1">
        <text>ATP + protein L-histidine = ADP + protein N-phospho-L-histidine.</text>
        <dbReference type="EC" id="2.7.13.3"/>
    </reaction>
</comment>
<protein>
    <recommendedName>
        <fullName evidence="2">histidine kinase</fullName>
        <ecNumber evidence="2">2.7.13.3</ecNumber>
    </recommendedName>
</protein>
<dbReference type="GO" id="GO:0005524">
    <property type="term" value="F:ATP binding"/>
    <property type="evidence" value="ECO:0007669"/>
    <property type="project" value="UniProtKB-KW"/>
</dbReference>
<evidence type="ECO:0000256" key="10">
    <source>
        <dbReference type="SAM" id="Phobius"/>
    </source>
</evidence>
<evidence type="ECO:0000256" key="5">
    <source>
        <dbReference type="ARBA" id="ARBA00022741"/>
    </source>
</evidence>
<evidence type="ECO:0000256" key="4">
    <source>
        <dbReference type="ARBA" id="ARBA00022679"/>
    </source>
</evidence>
<dbReference type="Proteomes" id="UP000552644">
    <property type="component" value="Unassembled WGS sequence"/>
</dbReference>
<feature type="transmembrane region" description="Helical" evidence="10">
    <location>
        <begin position="91"/>
        <end position="110"/>
    </location>
</feature>
<keyword evidence="4" id="KW-0808">Transferase</keyword>
<dbReference type="GO" id="GO:0016020">
    <property type="term" value="C:membrane"/>
    <property type="evidence" value="ECO:0007669"/>
    <property type="project" value="InterPro"/>
</dbReference>
<keyword evidence="6 13" id="KW-0418">Kinase</keyword>
<keyword evidence="3" id="KW-0597">Phosphoprotein</keyword>
<feature type="compositionally biased region" description="Basic and acidic residues" evidence="9">
    <location>
        <begin position="233"/>
        <end position="242"/>
    </location>
</feature>
<keyword evidence="7" id="KW-0067">ATP-binding</keyword>
<gene>
    <name evidence="13" type="ORF">FHS44_006115</name>
</gene>
<keyword evidence="10" id="KW-1133">Transmembrane helix</keyword>
<keyword evidence="10" id="KW-0472">Membrane</keyword>
<dbReference type="RefSeq" id="WP_221461479.1">
    <property type="nucleotide sequence ID" value="NZ_JACHJP010000008.1"/>
</dbReference>
<dbReference type="SUPFAM" id="SSF55874">
    <property type="entry name" value="ATPase domain of HSP90 chaperone/DNA topoisomerase II/histidine kinase"/>
    <property type="match status" value="1"/>
</dbReference>
<keyword evidence="14" id="KW-1185">Reference proteome</keyword>
<dbReference type="InterPro" id="IPR036890">
    <property type="entry name" value="HATPase_C_sf"/>
</dbReference>
<evidence type="ECO:0000256" key="2">
    <source>
        <dbReference type="ARBA" id="ARBA00012438"/>
    </source>
</evidence>
<dbReference type="PANTHER" id="PTHR24421">
    <property type="entry name" value="NITRATE/NITRITE SENSOR PROTEIN NARX-RELATED"/>
    <property type="match status" value="1"/>
</dbReference>
<evidence type="ECO:0000256" key="7">
    <source>
        <dbReference type="ARBA" id="ARBA00022840"/>
    </source>
</evidence>
<accession>A0A7W7QSY1</accession>
<evidence type="ECO:0000256" key="8">
    <source>
        <dbReference type="ARBA" id="ARBA00023012"/>
    </source>
</evidence>
<dbReference type="GO" id="GO:0046983">
    <property type="term" value="F:protein dimerization activity"/>
    <property type="evidence" value="ECO:0007669"/>
    <property type="project" value="InterPro"/>
</dbReference>
<dbReference type="PANTHER" id="PTHR24421:SF10">
    <property type="entry name" value="NITRATE_NITRITE SENSOR PROTEIN NARQ"/>
    <property type="match status" value="1"/>
</dbReference>
<dbReference type="EMBL" id="JACHJP010000008">
    <property type="protein sequence ID" value="MBB4918979.1"/>
    <property type="molecule type" value="Genomic_DNA"/>
</dbReference>
<keyword evidence="10" id="KW-0812">Transmembrane</keyword>
<feature type="transmembrane region" description="Helical" evidence="10">
    <location>
        <begin position="40"/>
        <end position="59"/>
    </location>
</feature>
<feature type="domain" description="Histidine kinase/HSP90-like ATPase" evidence="11">
    <location>
        <begin position="281"/>
        <end position="372"/>
    </location>
</feature>
<dbReference type="InterPro" id="IPR003594">
    <property type="entry name" value="HATPase_dom"/>
</dbReference>
<dbReference type="Gene3D" id="1.20.5.1930">
    <property type="match status" value="1"/>
</dbReference>
<organism evidence="13 14">
    <name type="scientific">Streptosporangium saharense</name>
    <dbReference type="NCBI Taxonomy" id="1706840"/>
    <lineage>
        <taxon>Bacteria</taxon>
        <taxon>Bacillati</taxon>
        <taxon>Actinomycetota</taxon>
        <taxon>Actinomycetes</taxon>
        <taxon>Streptosporangiales</taxon>
        <taxon>Streptosporangiaceae</taxon>
        <taxon>Streptosporangium</taxon>
    </lineage>
</organism>
<dbReference type="CDD" id="cd16917">
    <property type="entry name" value="HATPase_UhpB-NarQ-NarX-like"/>
    <property type="match status" value="1"/>
</dbReference>
<dbReference type="EC" id="2.7.13.3" evidence="2"/>
<evidence type="ECO:0000313" key="13">
    <source>
        <dbReference type="EMBL" id="MBB4918979.1"/>
    </source>
</evidence>
<keyword evidence="5" id="KW-0547">Nucleotide-binding</keyword>
<reference evidence="13 14" key="1">
    <citation type="submission" date="2020-08" db="EMBL/GenBank/DDBJ databases">
        <title>Genomic Encyclopedia of Type Strains, Phase III (KMG-III): the genomes of soil and plant-associated and newly described type strains.</title>
        <authorList>
            <person name="Whitman W."/>
        </authorList>
    </citation>
    <scope>NUCLEOTIDE SEQUENCE [LARGE SCALE GENOMIC DNA]</scope>
    <source>
        <strain evidence="13 14">CECT 8840</strain>
    </source>
</reference>
<feature type="region of interest" description="Disordered" evidence="9">
    <location>
        <begin position="223"/>
        <end position="248"/>
    </location>
</feature>
<dbReference type="GO" id="GO:0000155">
    <property type="term" value="F:phosphorelay sensor kinase activity"/>
    <property type="evidence" value="ECO:0007669"/>
    <property type="project" value="InterPro"/>
</dbReference>
<dbReference type="Pfam" id="PF02518">
    <property type="entry name" value="HATPase_c"/>
    <property type="match status" value="1"/>
</dbReference>
<feature type="transmembrane region" description="Helical" evidence="10">
    <location>
        <begin position="65"/>
        <end position="84"/>
    </location>
</feature>
<feature type="transmembrane region" description="Helical" evidence="10">
    <location>
        <begin position="122"/>
        <end position="143"/>
    </location>
</feature>
<name>A0A7W7QSY1_9ACTN</name>
<feature type="transmembrane region" description="Helical" evidence="10">
    <location>
        <begin position="16"/>
        <end position="33"/>
    </location>
</feature>
<sequence length="378" mass="40871">MVIILTPVLVTTSGEFLVAVPAVTSLAASVLPWPIGKVRIAAVAVFLATLSIVLDFAYFGRPQTALLWLPIEVLGLTIILGRVVREVPGRRVLVVVGVTGLAAFAAPARFTLRTSSLDGELLFASVFMLTFAVALAAGVGFYLRSLDNQRRLAVAEARRDQRLELARDLHDFVAHEMTGILLEVQAARVREYDPVENGALLARLEEAGQRALDSMDETLRVMRGSESPSGRFSEGRDQEPLRPHGLGELPGLVRRFRETVTAHTELDLEEDLADVLPRQTQRAIFHVVLEGLTNIRKHAGRATRVRVTVGRAQDGRVEATVTDNGGRTLLRGERRGGGAGLVGLTERIEALGGTMTAGPRERGWYVSASLPAPSDALG</sequence>
<evidence type="ECO:0000256" key="1">
    <source>
        <dbReference type="ARBA" id="ARBA00000085"/>
    </source>
</evidence>
<evidence type="ECO:0000259" key="12">
    <source>
        <dbReference type="Pfam" id="PF07730"/>
    </source>
</evidence>
<proteinExistence type="predicted"/>
<dbReference type="InterPro" id="IPR050482">
    <property type="entry name" value="Sensor_HK_TwoCompSys"/>
</dbReference>
<evidence type="ECO:0000259" key="11">
    <source>
        <dbReference type="Pfam" id="PF02518"/>
    </source>
</evidence>
<dbReference type="AlphaFoldDB" id="A0A7W7QSY1"/>
<dbReference type="Pfam" id="PF07730">
    <property type="entry name" value="HisKA_3"/>
    <property type="match status" value="1"/>
</dbReference>
<evidence type="ECO:0000313" key="14">
    <source>
        <dbReference type="Proteomes" id="UP000552644"/>
    </source>
</evidence>
<evidence type="ECO:0000256" key="6">
    <source>
        <dbReference type="ARBA" id="ARBA00022777"/>
    </source>
</evidence>
<dbReference type="Gene3D" id="3.30.565.10">
    <property type="entry name" value="Histidine kinase-like ATPase, C-terminal domain"/>
    <property type="match status" value="1"/>
</dbReference>
<evidence type="ECO:0000256" key="3">
    <source>
        <dbReference type="ARBA" id="ARBA00022553"/>
    </source>
</evidence>